<feature type="transmembrane region" description="Helical" evidence="6">
    <location>
        <begin position="119"/>
        <end position="137"/>
    </location>
</feature>
<dbReference type="InterPro" id="IPR007267">
    <property type="entry name" value="GtrA_DPMS_TM"/>
</dbReference>
<dbReference type="Proteomes" id="UP000199290">
    <property type="component" value="Unassembled WGS sequence"/>
</dbReference>
<dbReference type="RefSeq" id="WP_091986522.1">
    <property type="nucleotide sequence ID" value="NZ_FOYV01000001.1"/>
</dbReference>
<proteinExistence type="inferred from homology"/>
<keyword evidence="9" id="KW-1185">Reference proteome</keyword>
<keyword evidence="3 6" id="KW-0812">Transmembrane</keyword>
<dbReference type="EMBL" id="FOYV01000001">
    <property type="protein sequence ID" value="SFR42168.1"/>
    <property type="molecule type" value="Genomic_DNA"/>
</dbReference>
<dbReference type="PANTHER" id="PTHR38459:SF1">
    <property type="entry name" value="PROPHAGE BACTOPRENOL-LINKED GLUCOSE TRANSLOCASE HOMOLOG"/>
    <property type="match status" value="1"/>
</dbReference>
<dbReference type="OrthoDB" id="9801620at2"/>
<keyword evidence="5 6" id="KW-0472">Membrane</keyword>
<feature type="transmembrane region" description="Helical" evidence="6">
    <location>
        <begin position="21"/>
        <end position="44"/>
    </location>
</feature>
<evidence type="ECO:0000256" key="2">
    <source>
        <dbReference type="ARBA" id="ARBA00009399"/>
    </source>
</evidence>
<dbReference type="GO" id="GO:0000271">
    <property type="term" value="P:polysaccharide biosynthetic process"/>
    <property type="evidence" value="ECO:0007669"/>
    <property type="project" value="InterPro"/>
</dbReference>
<evidence type="ECO:0000256" key="1">
    <source>
        <dbReference type="ARBA" id="ARBA00004141"/>
    </source>
</evidence>
<evidence type="ECO:0000313" key="9">
    <source>
        <dbReference type="Proteomes" id="UP000199290"/>
    </source>
</evidence>
<evidence type="ECO:0000256" key="6">
    <source>
        <dbReference type="SAM" id="Phobius"/>
    </source>
</evidence>
<evidence type="ECO:0000256" key="4">
    <source>
        <dbReference type="ARBA" id="ARBA00022989"/>
    </source>
</evidence>
<dbReference type="PANTHER" id="PTHR38459">
    <property type="entry name" value="PROPHAGE BACTOPRENOL-LINKED GLUCOSE TRANSLOCASE HOMOLOG"/>
    <property type="match status" value="1"/>
</dbReference>
<feature type="domain" description="GtrA/DPMS transmembrane" evidence="7">
    <location>
        <begin position="24"/>
        <end position="137"/>
    </location>
</feature>
<dbReference type="STRING" id="375760.SAMN04488073_0928"/>
<evidence type="ECO:0000256" key="3">
    <source>
        <dbReference type="ARBA" id="ARBA00022692"/>
    </source>
</evidence>
<dbReference type="Pfam" id="PF04138">
    <property type="entry name" value="GtrA_DPMS_TM"/>
    <property type="match status" value="1"/>
</dbReference>
<comment type="subcellular location">
    <subcellularLocation>
        <location evidence="1">Membrane</location>
        <topology evidence="1">Multi-pass membrane protein</topology>
    </subcellularLocation>
</comment>
<feature type="transmembrane region" description="Helical" evidence="6">
    <location>
        <begin position="56"/>
        <end position="73"/>
    </location>
</feature>
<evidence type="ECO:0000259" key="7">
    <source>
        <dbReference type="Pfam" id="PF04138"/>
    </source>
</evidence>
<feature type="transmembrane region" description="Helical" evidence="6">
    <location>
        <begin position="85"/>
        <end position="107"/>
    </location>
</feature>
<protein>
    <submittedName>
        <fullName evidence="8">Putative flippase GtrA (Transmembrane translocase of bactoprenol-linked glucose)</fullName>
    </submittedName>
</protein>
<evidence type="ECO:0000256" key="5">
    <source>
        <dbReference type="ARBA" id="ARBA00023136"/>
    </source>
</evidence>
<comment type="similarity">
    <text evidence="2">Belongs to the GtrA family.</text>
</comment>
<dbReference type="InterPro" id="IPR051401">
    <property type="entry name" value="GtrA_CellWall_Glycosyl"/>
</dbReference>
<dbReference type="AlphaFoldDB" id="A0A1I6GJ18"/>
<evidence type="ECO:0000313" key="8">
    <source>
        <dbReference type="EMBL" id="SFR42168.1"/>
    </source>
</evidence>
<keyword evidence="4 6" id="KW-1133">Transmembrane helix</keyword>
<sequence length="139" mass="16058">MNSNPEYLEIRLSGAFKEVSVALRYTLAGFINTIVGYVVFWVMLTWGNLSPNASNAVGYAVALSLAFHLNRRYVFDVRSYKASHYIKFIFSFAISFGSNQLVLWWFVFGVGVRPELAQIVSMIFYTIIFYAFNRLFVYR</sequence>
<dbReference type="GO" id="GO:0005886">
    <property type="term" value="C:plasma membrane"/>
    <property type="evidence" value="ECO:0007669"/>
    <property type="project" value="TreeGrafter"/>
</dbReference>
<gene>
    <name evidence="8" type="ORF">SAMN04488073_0928</name>
</gene>
<name>A0A1I6GJ18_9GAMM</name>
<accession>A0A1I6GJ18</accession>
<reference evidence="9" key="1">
    <citation type="submission" date="2016-10" db="EMBL/GenBank/DDBJ databases">
        <authorList>
            <person name="Varghese N."/>
            <person name="Submissions S."/>
        </authorList>
    </citation>
    <scope>NUCLEOTIDE SEQUENCE [LARGE SCALE GENOMIC DNA]</scope>
    <source>
        <strain evidence="9">CGMCC 1.6294</strain>
    </source>
</reference>
<organism evidence="8 9">
    <name type="scientific">Marinobacter gudaonensis</name>
    <dbReference type="NCBI Taxonomy" id="375760"/>
    <lineage>
        <taxon>Bacteria</taxon>
        <taxon>Pseudomonadati</taxon>
        <taxon>Pseudomonadota</taxon>
        <taxon>Gammaproteobacteria</taxon>
        <taxon>Pseudomonadales</taxon>
        <taxon>Marinobacteraceae</taxon>
        <taxon>Marinobacter</taxon>
    </lineage>
</organism>